<feature type="domain" description="BCAS3" evidence="2">
    <location>
        <begin position="274"/>
        <end position="326"/>
    </location>
</feature>
<dbReference type="InterPro" id="IPR045142">
    <property type="entry name" value="BCAS3-like"/>
</dbReference>
<evidence type="ECO:0000259" key="2">
    <source>
        <dbReference type="Pfam" id="PF12490"/>
    </source>
</evidence>
<name>A0A7J8LCW7_9ROSI</name>
<dbReference type="AlphaFoldDB" id="A0A7J8LCW7"/>
<dbReference type="Proteomes" id="UP000593572">
    <property type="component" value="Unassembled WGS sequence"/>
</dbReference>
<feature type="domain" description="BCAS3" evidence="2">
    <location>
        <begin position="164"/>
        <end position="264"/>
    </location>
</feature>
<dbReference type="GO" id="GO:0005737">
    <property type="term" value="C:cytoplasm"/>
    <property type="evidence" value="ECO:0007669"/>
    <property type="project" value="TreeGrafter"/>
</dbReference>
<reference evidence="3 4" key="1">
    <citation type="journal article" date="2019" name="Genome Biol. Evol.">
        <title>Insights into the evolution of the New World diploid cottons (Gossypium, subgenus Houzingenia) based on genome sequencing.</title>
        <authorList>
            <person name="Grover C.E."/>
            <person name="Arick M.A. 2nd"/>
            <person name="Thrash A."/>
            <person name="Conover J.L."/>
            <person name="Sanders W.S."/>
            <person name="Peterson D.G."/>
            <person name="Frelichowski J.E."/>
            <person name="Scheffler J.A."/>
            <person name="Scheffler B.E."/>
            <person name="Wendel J.F."/>
        </authorList>
    </citation>
    <scope>NUCLEOTIDE SEQUENCE [LARGE SCALE GENOMIC DNA]</scope>
    <source>
        <strain evidence="3">157</strain>
        <tissue evidence="3">Leaf</tissue>
    </source>
</reference>
<evidence type="ECO:0000256" key="1">
    <source>
        <dbReference type="SAM" id="MobiDB-lite"/>
    </source>
</evidence>
<evidence type="ECO:0000313" key="3">
    <source>
        <dbReference type="EMBL" id="MBA0550142.1"/>
    </source>
</evidence>
<dbReference type="Pfam" id="PF12490">
    <property type="entry name" value="BCAS3"/>
    <property type="match status" value="2"/>
</dbReference>
<accession>A0A7J8LCW7</accession>
<dbReference type="GO" id="GO:0006914">
    <property type="term" value="P:autophagy"/>
    <property type="evidence" value="ECO:0007669"/>
    <property type="project" value="InterPro"/>
</dbReference>
<organism evidence="3 4">
    <name type="scientific">Gossypium lobatum</name>
    <dbReference type="NCBI Taxonomy" id="34289"/>
    <lineage>
        <taxon>Eukaryota</taxon>
        <taxon>Viridiplantae</taxon>
        <taxon>Streptophyta</taxon>
        <taxon>Embryophyta</taxon>
        <taxon>Tracheophyta</taxon>
        <taxon>Spermatophyta</taxon>
        <taxon>Magnoliopsida</taxon>
        <taxon>eudicotyledons</taxon>
        <taxon>Gunneridae</taxon>
        <taxon>Pentapetalae</taxon>
        <taxon>rosids</taxon>
        <taxon>malvids</taxon>
        <taxon>Malvales</taxon>
        <taxon>Malvaceae</taxon>
        <taxon>Malvoideae</taxon>
        <taxon>Gossypium</taxon>
    </lineage>
</organism>
<gene>
    <name evidence="3" type="ORF">Golob_021113</name>
</gene>
<dbReference type="PANTHER" id="PTHR13268">
    <property type="entry name" value="BREAST CARCINOMA AMPLIFIED SEQUENCE 3"/>
    <property type="match status" value="1"/>
</dbReference>
<sequence length="400" mass="43544">MISSSRGTSHLFAINPMGGSVSSQSGDADFAHKNSSLGVMTKPQVPWLPSLGVQTPTQTSLCASGPPVTLSVVSRIKNGNNGWRGNVSGAAAAATGRTSPLSGAIASSFHNCKNNKFLFSESSSSKAKYHLLVFSPSGCLIQYALRLAAEHDSTPVVTGLNATHESTADSDGRLVVDAIQKWNICQKHTRREREDNVDIYGENGTTDNGKVYPEEVKEGSTYPDPSYTVKKANANAEEKHNLYISEAELQMHEARMPLWAKPEVLNLIRNFFDVCLWRYAHIYFQSMVMDGIKMAEENAFGGEIEIENFSAQTIEARSKNLVPVFDYVQTPKFQQTSIPTVYSNNNGCLSHQRSELPENGRLSCRSSSGSLDFMTENGAAVAELHTGIKETGLNGPNMPL</sequence>
<dbReference type="GO" id="GO:0042594">
    <property type="term" value="P:response to starvation"/>
    <property type="evidence" value="ECO:0007669"/>
    <property type="project" value="TreeGrafter"/>
</dbReference>
<dbReference type="EMBL" id="JABEZX010000002">
    <property type="protein sequence ID" value="MBA0550142.1"/>
    <property type="molecule type" value="Genomic_DNA"/>
</dbReference>
<evidence type="ECO:0000313" key="4">
    <source>
        <dbReference type="Proteomes" id="UP000593572"/>
    </source>
</evidence>
<keyword evidence="4" id="KW-1185">Reference proteome</keyword>
<dbReference type="PANTHER" id="PTHR13268:SF7">
    <property type="entry name" value="AUTOPHAGY-RELATED PROTEIN 18F"/>
    <property type="match status" value="1"/>
</dbReference>
<comment type="caution">
    <text evidence="3">The sequence shown here is derived from an EMBL/GenBank/DDBJ whole genome shotgun (WGS) entry which is preliminary data.</text>
</comment>
<feature type="region of interest" description="Disordered" evidence="1">
    <location>
        <begin position="199"/>
        <end position="223"/>
    </location>
</feature>
<dbReference type="InterPro" id="IPR022175">
    <property type="entry name" value="BCAS3_dom"/>
</dbReference>
<protein>
    <recommendedName>
        <fullName evidence="2">BCAS3 domain-containing protein</fullName>
    </recommendedName>
</protein>
<proteinExistence type="predicted"/>